<proteinExistence type="predicted"/>
<protein>
    <submittedName>
        <fullName evidence="3">Peptidoglycan D,D-transpeptidase FtsI family protein</fullName>
    </submittedName>
</protein>
<dbReference type="InterPro" id="IPR012338">
    <property type="entry name" value="Beta-lactam/transpept-like"/>
</dbReference>
<sequence>MNGTLKRASVACLLMFALLMININYLQAVKADDLRKDGRNQRSFFARYQNERGMITAGGETLAKSVDVGGTFRFQRKYADGPVYAPVIGFFAPESARGIEDAANQYLDGTHPDLFVRRTVDLITSKPTRGAAVDLTLVPKAQKAAYQDMKRSGKRGAVVAIDPTTGAILTMVSVPSYDPSPMAVPDKAKAAAAYNKLNADKDEPLINRAISKTYAPGSTFKVVTSAAYLSEDSTRDVNTTVDAPDILPLPGTTIGLRNFHGESCGGRASLIDALTISCNTAFGTMGLEMGYDKLSEQSAKFGIGQPMSIPLGVVKSDIGPDEGKAALAQTSIGQRSNQMTPLQMAMVAAGVANKGKVMKPYLVNKIVSPDGDEIDAARPQELDEAITPDVADKLRQMMVNVVQNGTGTAAQLPGISVAGKTGTAETAKGAASHAWFISFAPAEDPKVAVAVFVESGSAGNDATGGLVAAPIAHDVMQAVLDR</sequence>
<name>A0ABV9EI02_9ACTN</name>
<dbReference type="RefSeq" id="WP_262840649.1">
    <property type="nucleotide sequence ID" value="NZ_JANZYP010000002.1"/>
</dbReference>
<accession>A0ABV9EI02</accession>
<keyword evidence="4" id="KW-1185">Reference proteome</keyword>
<dbReference type="EMBL" id="JBHSFN010000010">
    <property type="protein sequence ID" value="MFC4587874.1"/>
    <property type="molecule type" value="Genomic_DNA"/>
</dbReference>
<dbReference type="Proteomes" id="UP001595891">
    <property type="component" value="Unassembled WGS sequence"/>
</dbReference>
<dbReference type="InterPro" id="IPR050515">
    <property type="entry name" value="Beta-lactam/transpept"/>
</dbReference>
<dbReference type="PANTHER" id="PTHR30627">
    <property type="entry name" value="PEPTIDOGLYCAN D,D-TRANSPEPTIDASE"/>
    <property type="match status" value="1"/>
</dbReference>
<dbReference type="Pfam" id="PF21922">
    <property type="entry name" value="PBP_dimer_2"/>
    <property type="match status" value="1"/>
</dbReference>
<reference evidence="4" key="1">
    <citation type="journal article" date="2019" name="Int. J. Syst. Evol. Microbiol.">
        <title>The Global Catalogue of Microorganisms (GCM) 10K type strain sequencing project: providing services to taxonomists for standard genome sequencing and annotation.</title>
        <authorList>
            <consortium name="The Broad Institute Genomics Platform"/>
            <consortium name="The Broad Institute Genome Sequencing Center for Infectious Disease"/>
            <person name="Wu L."/>
            <person name="Ma J."/>
        </authorList>
    </citation>
    <scope>NUCLEOTIDE SEQUENCE [LARGE SCALE GENOMIC DNA]</scope>
    <source>
        <strain evidence="4">CCUG 49560</strain>
    </source>
</reference>
<comment type="caution">
    <text evidence="3">The sequence shown here is derived from an EMBL/GenBank/DDBJ whole genome shotgun (WGS) entry which is preliminary data.</text>
</comment>
<dbReference type="Pfam" id="PF00905">
    <property type="entry name" value="Transpeptidase"/>
    <property type="match status" value="1"/>
</dbReference>
<evidence type="ECO:0000313" key="3">
    <source>
        <dbReference type="EMBL" id="MFC4587874.1"/>
    </source>
</evidence>
<dbReference type="InterPro" id="IPR054120">
    <property type="entry name" value="PBPA_dimer"/>
</dbReference>
<evidence type="ECO:0000259" key="1">
    <source>
        <dbReference type="Pfam" id="PF00905"/>
    </source>
</evidence>
<dbReference type="SUPFAM" id="SSF56601">
    <property type="entry name" value="beta-lactamase/transpeptidase-like"/>
    <property type="match status" value="1"/>
</dbReference>
<dbReference type="Gene3D" id="3.40.710.10">
    <property type="entry name" value="DD-peptidase/beta-lactamase superfamily"/>
    <property type="match status" value="1"/>
</dbReference>
<organism evidence="3 4">
    <name type="scientific">Sphaerisporangium corydalis</name>
    <dbReference type="NCBI Taxonomy" id="1441875"/>
    <lineage>
        <taxon>Bacteria</taxon>
        <taxon>Bacillati</taxon>
        <taxon>Actinomycetota</taxon>
        <taxon>Actinomycetes</taxon>
        <taxon>Streptosporangiales</taxon>
        <taxon>Streptosporangiaceae</taxon>
        <taxon>Sphaerisporangium</taxon>
    </lineage>
</organism>
<evidence type="ECO:0000313" key="4">
    <source>
        <dbReference type="Proteomes" id="UP001595891"/>
    </source>
</evidence>
<evidence type="ECO:0000259" key="2">
    <source>
        <dbReference type="Pfam" id="PF21922"/>
    </source>
</evidence>
<feature type="domain" description="Penicillin binding protein A dimerisation" evidence="2">
    <location>
        <begin position="52"/>
        <end position="133"/>
    </location>
</feature>
<dbReference type="Gene3D" id="3.90.1310.10">
    <property type="entry name" value="Penicillin-binding protein 2a (Domain 2)"/>
    <property type="match status" value="1"/>
</dbReference>
<gene>
    <name evidence="3" type="ORF">ACFO8L_17415</name>
</gene>
<dbReference type="InterPro" id="IPR001460">
    <property type="entry name" value="PCN-bd_Tpept"/>
</dbReference>
<feature type="domain" description="Penicillin-binding protein transpeptidase" evidence="1">
    <location>
        <begin position="156"/>
        <end position="477"/>
    </location>
</feature>
<dbReference type="PANTHER" id="PTHR30627:SF24">
    <property type="entry name" value="PENICILLIN-BINDING PROTEIN 4B"/>
    <property type="match status" value="1"/>
</dbReference>